<protein>
    <submittedName>
        <fullName evidence="1">Uncharacterized protein</fullName>
    </submittedName>
</protein>
<sequence>MGSLSAPATNDALGRLLADYHPKSGVPDELLDRSGRVRPVWRAFMERLSLMTEEEIRSRAARADQYLRDAGVFHRQYGTADAADRDWPLSPVPLLLPESEWRTLSAGLIQRANLLEALVADLYGPNRLVREGYLPAELVAANPEWLRPLVGVTPKSGDFLHFLAFDLGRGPDGDWWVLSDRAQAPSGAGFALENRIATGRAFPDAIAEQNVHRLAGFFRAFRDRLMDLRGGEDERIGILTPGPMSETYFEHAFIARYLGFSLLEGDDLTVRNGALLIRTVAGLRPISVLWRRMDAAWTDPMELNEASRLGTPGLLGAIRAGNLAMVNALGSGVVEMRALLAFLPRISEAMTGAPLLLPNIATWWCGQAAERDHVRRHAGEMTISPALSNRLFFDLEPEAAVAGRFRGEPPAPSLDEWIMAGGGDLVGQEAVHLSTMPALVEGRLVPRPYSLRVYLARTAEGWTVMPGGFTRIGTSEDPTAVALRQGASVADVWVVADAPVETDTMIQRPSVAEFRRQAPLLPARAADNLYWLGRYVERAETTVRLLRAWHARVAETGEQDAPLQLLIGDCLEDRGAEPGGGVPAGLRDMLRGALTAASHVRDRFSVDGWMALTDLDSTAGRLAGVLKPGDDGARGMSVLLRKITGFSGLVHENMYHTMGWRFLSTGRALERALGTARLLAVLADEAAPDGALDVAVEVGDSVMTHRSRFAAEANRATVIDLLALDRLNPRAVLYQLDLIQERMGMLWRGQGNAPMGEVERAVLRLRTRVATATPEELTSPALDAVAEGLGEISVLIGRKWLI</sequence>
<accession>A0A086XYN0</accession>
<proteinExistence type="predicted"/>
<dbReference type="InterPro" id="IPR007296">
    <property type="entry name" value="DUF403"/>
</dbReference>
<dbReference type="EMBL" id="JGYG01000012">
    <property type="protein sequence ID" value="KFI27130.1"/>
    <property type="molecule type" value="Genomic_DNA"/>
</dbReference>
<dbReference type="AlphaFoldDB" id="A0A086XYN0"/>
<dbReference type="PANTHER" id="PTHR34595">
    <property type="entry name" value="BLR5612 PROTEIN"/>
    <property type="match status" value="1"/>
</dbReference>
<dbReference type="Pfam" id="PF04168">
    <property type="entry name" value="Alpha-E"/>
    <property type="match status" value="1"/>
</dbReference>
<evidence type="ECO:0000313" key="1">
    <source>
        <dbReference type="EMBL" id="KFI27130.1"/>
    </source>
</evidence>
<name>A0A086XYN0_9RHOB</name>
<dbReference type="Proteomes" id="UP000028826">
    <property type="component" value="Unassembled WGS sequence"/>
</dbReference>
<dbReference type="eggNOG" id="COG2308">
    <property type="taxonomic scope" value="Bacteria"/>
</dbReference>
<dbReference type="STRING" id="195105.CN97_01760"/>
<dbReference type="OrthoDB" id="9804079at2"/>
<dbReference type="RefSeq" id="WP_035713336.1">
    <property type="nucleotide sequence ID" value="NZ_CAMIFG010000047.1"/>
</dbReference>
<dbReference type="InterPro" id="IPR051680">
    <property type="entry name" value="ATP-dep_Glu-Cys_Ligase-2"/>
</dbReference>
<dbReference type="Gene3D" id="3.40.50.11290">
    <property type="match status" value="1"/>
</dbReference>
<dbReference type="InterPro" id="IPR025841">
    <property type="entry name" value="CP_ATPgrasp_2"/>
</dbReference>
<gene>
    <name evidence="1" type="ORF">CN97_01760</name>
</gene>
<organism evidence="1 2">
    <name type="scientific">Haematobacter massiliensis</name>
    <dbReference type="NCBI Taxonomy" id="195105"/>
    <lineage>
        <taxon>Bacteria</taxon>
        <taxon>Pseudomonadati</taxon>
        <taxon>Pseudomonadota</taxon>
        <taxon>Alphaproteobacteria</taxon>
        <taxon>Rhodobacterales</taxon>
        <taxon>Paracoccaceae</taxon>
        <taxon>Haematobacter</taxon>
    </lineage>
</organism>
<reference evidence="1 2" key="1">
    <citation type="submission" date="2014-03" db="EMBL/GenBank/DDBJ databases">
        <title>Genome of Haematobacter massiliensis CCUG 47968.</title>
        <authorList>
            <person name="Wang D."/>
            <person name="Wang G."/>
        </authorList>
    </citation>
    <scope>NUCLEOTIDE SEQUENCE [LARGE SCALE GENOMIC DNA]</scope>
    <source>
        <strain evidence="1 2">CCUG 47968</strain>
    </source>
</reference>
<dbReference type="Pfam" id="PF14403">
    <property type="entry name" value="CP_ATPgrasp_2"/>
    <property type="match status" value="1"/>
</dbReference>
<comment type="caution">
    <text evidence="1">The sequence shown here is derived from an EMBL/GenBank/DDBJ whole genome shotgun (WGS) entry which is preliminary data.</text>
</comment>
<dbReference type="eggNOG" id="COG2307">
    <property type="taxonomic scope" value="Bacteria"/>
</dbReference>
<dbReference type="SUPFAM" id="SSF56059">
    <property type="entry name" value="Glutathione synthetase ATP-binding domain-like"/>
    <property type="match status" value="1"/>
</dbReference>
<evidence type="ECO:0000313" key="2">
    <source>
        <dbReference type="Proteomes" id="UP000028826"/>
    </source>
</evidence>
<dbReference type="PANTHER" id="PTHR34595:SF2">
    <property type="entry name" value="BLR2978 PROTEIN"/>
    <property type="match status" value="1"/>
</dbReference>
<keyword evidence="2" id="KW-1185">Reference proteome</keyword>